<name>A0A9N7RQ68_STRHE</name>
<organism evidence="4 5">
    <name type="scientific">Striga hermonthica</name>
    <name type="common">Purple witchweed</name>
    <name type="synonym">Buchnera hermonthica</name>
    <dbReference type="NCBI Taxonomy" id="68872"/>
    <lineage>
        <taxon>Eukaryota</taxon>
        <taxon>Viridiplantae</taxon>
        <taxon>Streptophyta</taxon>
        <taxon>Embryophyta</taxon>
        <taxon>Tracheophyta</taxon>
        <taxon>Spermatophyta</taxon>
        <taxon>Magnoliopsida</taxon>
        <taxon>eudicotyledons</taxon>
        <taxon>Gunneridae</taxon>
        <taxon>Pentapetalae</taxon>
        <taxon>asterids</taxon>
        <taxon>lamiids</taxon>
        <taxon>Lamiales</taxon>
        <taxon>Orobanchaceae</taxon>
        <taxon>Buchnereae</taxon>
        <taxon>Striga</taxon>
    </lineage>
</organism>
<proteinExistence type="predicted"/>
<dbReference type="Pfam" id="PF14392">
    <property type="entry name" value="zf-CCHC_4"/>
    <property type="match status" value="1"/>
</dbReference>
<feature type="region of interest" description="Disordered" evidence="1">
    <location>
        <begin position="233"/>
        <end position="306"/>
    </location>
</feature>
<reference evidence="4" key="1">
    <citation type="submission" date="2019-12" db="EMBL/GenBank/DDBJ databases">
        <authorList>
            <person name="Scholes J."/>
        </authorList>
    </citation>
    <scope>NUCLEOTIDE SEQUENCE</scope>
</reference>
<feature type="non-terminal residue" evidence="4">
    <location>
        <position position="395"/>
    </location>
</feature>
<accession>A0A9N7RQ68</accession>
<feature type="non-terminal residue" evidence="4">
    <location>
        <position position="1"/>
    </location>
</feature>
<keyword evidence="5" id="KW-1185">Reference proteome</keyword>
<evidence type="ECO:0000313" key="5">
    <source>
        <dbReference type="Proteomes" id="UP001153555"/>
    </source>
</evidence>
<dbReference type="InterPro" id="IPR025558">
    <property type="entry name" value="DUF4283"/>
</dbReference>
<evidence type="ECO:0008006" key="6">
    <source>
        <dbReference type="Google" id="ProtNLM"/>
    </source>
</evidence>
<feature type="domain" description="DUF4283" evidence="2">
    <location>
        <begin position="15"/>
        <end position="95"/>
    </location>
</feature>
<protein>
    <recommendedName>
        <fullName evidence="6">CCHC-type domain-containing protein</fullName>
    </recommendedName>
</protein>
<dbReference type="PANTHER" id="PTHR31286:SF178">
    <property type="entry name" value="DUF4283 DOMAIN-CONTAINING PROTEIN"/>
    <property type="match status" value="1"/>
</dbReference>
<dbReference type="PANTHER" id="PTHR31286">
    <property type="entry name" value="GLYCINE-RICH CELL WALL STRUCTURAL PROTEIN 1.8-LIKE"/>
    <property type="match status" value="1"/>
</dbReference>
<gene>
    <name evidence="4" type="ORF">SHERM_06558</name>
</gene>
<evidence type="ECO:0000256" key="1">
    <source>
        <dbReference type="SAM" id="MobiDB-lite"/>
    </source>
</evidence>
<dbReference type="InterPro" id="IPR025836">
    <property type="entry name" value="Zn_knuckle_CX2CX4HX4C"/>
</dbReference>
<evidence type="ECO:0000259" key="2">
    <source>
        <dbReference type="Pfam" id="PF14111"/>
    </source>
</evidence>
<dbReference type="AlphaFoldDB" id="A0A9N7RQ68"/>
<feature type="domain" description="Zinc knuckle CX2CX4HX4C" evidence="3">
    <location>
        <begin position="158"/>
        <end position="202"/>
    </location>
</feature>
<dbReference type="EMBL" id="CACSLK010031729">
    <property type="protein sequence ID" value="CAA0840131.1"/>
    <property type="molecule type" value="Genomic_DNA"/>
</dbReference>
<dbReference type="InterPro" id="IPR040256">
    <property type="entry name" value="At4g02000-like"/>
</dbReference>
<dbReference type="OrthoDB" id="1707487at2759"/>
<feature type="compositionally biased region" description="Low complexity" evidence="1">
    <location>
        <begin position="238"/>
        <end position="258"/>
    </location>
</feature>
<sequence length="395" mass="44660">ALLVDIAKDDIKVSADECNRSLFGKVIGDRPPNWIGIKRSMSQIWRLAQPMEVKELEPNYFQFIFQSKEDQKRVSYGTNWSFENQYLILREWCSGLNSKHPTFQELKLWVQVKNVPLNWLCTEVGIKICTVFKEVDNVVIANYGNHGGKFLRLLVTLDLNEPVPRCTKVRLGDEVASINFVYERLRNLCHYCGHIGHLEKGCIKKVEDIKSRSLKEGQYGDWLKAPEWNFWATGNHNSGSRSPPHSPRSSQQPSSPGHTSHQHTLDSQSSLKNQLIIHTPDSNPNLKSSANDSSSSSHTEFQKVTGVSSVPAFKEDLSKAMDIETRVLPLSIISPPKHAGKGKGKQSTWKRLGTKEGKLQRQAEPYSQPDTSSSGKRMREETSKEFETEVALDSK</sequence>
<evidence type="ECO:0000313" key="4">
    <source>
        <dbReference type="EMBL" id="CAA0840131.1"/>
    </source>
</evidence>
<dbReference type="Pfam" id="PF14111">
    <property type="entry name" value="DUF4283"/>
    <property type="match status" value="1"/>
</dbReference>
<evidence type="ECO:0000259" key="3">
    <source>
        <dbReference type="Pfam" id="PF14392"/>
    </source>
</evidence>
<comment type="caution">
    <text evidence="4">The sequence shown here is derived from an EMBL/GenBank/DDBJ whole genome shotgun (WGS) entry which is preliminary data.</text>
</comment>
<feature type="compositionally biased region" description="Low complexity" evidence="1">
    <location>
        <begin position="288"/>
        <end position="297"/>
    </location>
</feature>
<feature type="compositionally biased region" description="Basic and acidic residues" evidence="1">
    <location>
        <begin position="377"/>
        <end position="395"/>
    </location>
</feature>
<dbReference type="Proteomes" id="UP001153555">
    <property type="component" value="Unassembled WGS sequence"/>
</dbReference>
<feature type="region of interest" description="Disordered" evidence="1">
    <location>
        <begin position="334"/>
        <end position="395"/>
    </location>
</feature>